<proteinExistence type="predicted"/>
<reference evidence="2 3" key="1">
    <citation type="submission" date="2023-01" db="EMBL/GenBank/DDBJ databases">
        <title>Analysis of 21 Apiospora genomes using comparative genomics revels a genus with tremendous synthesis potential of carbohydrate active enzymes and secondary metabolites.</title>
        <authorList>
            <person name="Sorensen T."/>
        </authorList>
    </citation>
    <scope>NUCLEOTIDE SEQUENCE [LARGE SCALE GENOMIC DNA]</scope>
    <source>
        <strain evidence="2 3">CBS 20057</strain>
    </source>
</reference>
<protein>
    <submittedName>
        <fullName evidence="2">Uncharacterized protein</fullName>
    </submittedName>
</protein>
<dbReference type="Proteomes" id="UP001396898">
    <property type="component" value="Unassembled WGS sequence"/>
</dbReference>
<accession>A0ABR1RYR6</accession>
<feature type="compositionally biased region" description="Low complexity" evidence="1">
    <location>
        <begin position="107"/>
        <end position="131"/>
    </location>
</feature>
<organism evidence="2 3">
    <name type="scientific">Apiospora marii</name>
    <dbReference type="NCBI Taxonomy" id="335849"/>
    <lineage>
        <taxon>Eukaryota</taxon>
        <taxon>Fungi</taxon>
        <taxon>Dikarya</taxon>
        <taxon>Ascomycota</taxon>
        <taxon>Pezizomycotina</taxon>
        <taxon>Sordariomycetes</taxon>
        <taxon>Xylariomycetidae</taxon>
        <taxon>Amphisphaeriales</taxon>
        <taxon>Apiosporaceae</taxon>
        <taxon>Apiospora</taxon>
    </lineage>
</organism>
<dbReference type="EMBL" id="JAQQWI010000009">
    <property type="protein sequence ID" value="KAK8023065.1"/>
    <property type="molecule type" value="Genomic_DNA"/>
</dbReference>
<keyword evidence="3" id="KW-1185">Reference proteome</keyword>
<gene>
    <name evidence="2" type="ORF">PG991_006946</name>
</gene>
<evidence type="ECO:0000256" key="1">
    <source>
        <dbReference type="SAM" id="MobiDB-lite"/>
    </source>
</evidence>
<feature type="region of interest" description="Disordered" evidence="1">
    <location>
        <begin position="64"/>
        <end position="138"/>
    </location>
</feature>
<sequence>MCKELYQRWNGCDCWGFLRCDPCRRLFKGCLGPRGDEDKHVVTWNDGMCNECWERLLIEAREEAEAAKARDNGHHHYNHNHHSAAVTTHHARQSNKRGREAEEAEDLAAASASSASGRSWSRSESASTPSSNGMGFWG</sequence>
<evidence type="ECO:0000313" key="3">
    <source>
        <dbReference type="Proteomes" id="UP001396898"/>
    </source>
</evidence>
<name>A0ABR1RYR6_9PEZI</name>
<evidence type="ECO:0000313" key="2">
    <source>
        <dbReference type="EMBL" id="KAK8023065.1"/>
    </source>
</evidence>
<feature type="compositionally biased region" description="Basic and acidic residues" evidence="1">
    <location>
        <begin position="64"/>
        <end position="74"/>
    </location>
</feature>
<comment type="caution">
    <text evidence="2">The sequence shown here is derived from an EMBL/GenBank/DDBJ whole genome shotgun (WGS) entry which is preliminary data.</text>
</comment>